<evidence type="ECO:0000256" key="1">
    <source>
        <dbReference type="ARBA" id="ARBA00004613"/>
    </source>
</evidence>
<evidence type="ECO:0000313" key="6">
    <source>
        <dbReference type="EMBL" id="PIK59949.1"/>
    </source>
</evidence>
<sequence length="247" mass="28007">MMLLLGKIIVSAEERSSGSSYFVFQQPAYPRDCKEVSNACSSTHNTSGVYLIKPDGHSEPFEAYCDNDLETGGWTVLQRRRSDSVNFNRSWKDFRNGFGFLGSEFWIGTEKIAFLTNQKRYQLRMDFENVAGETNYVTYDEFRISDAWGNYYISSLGTFERSDDCFVLNTDNGSEQGTVPNITTTERLHLNQKKSLNGVQLMRYLAMRPVRGLVTTLIHASRLPLAQKQINVFASVNIGDIKNNASL</sequence>
<comment type="caution">
    <text evidence="6">The sequence shown here is derived from an EMBL/GenBank/DDBJ whole genome shotgun (WGS) entry which is preliminary data.</text>
</comment>
<dbReference type="InterPro" id="IPR014716">
    <property type="entry name" value="Fibrinogen_a/b/g_C_1"/>
</dbReference>
<proteinExistence type="predicted"/>
<dbReference type="SMART" id="SM00186">
    <property type="entry name" value="FBG"/>
    <property type="match status" value="1"/>
</dbReference>
<name>A0A2G8LI67_STIJA</name>
<dbReference type="EMBL" id="MRZV01000069">
    <property type="protein sequence ID" value="PIK59949.1"/>
    <property type="molecule type" value="Genomic_DNA"/>
</dbReference>
<dbReference type="OrthoDB" id="5971203at2759"/>
<dbReference type="PANTHER" id="PTHR47221">
    <property type="entry name" value="FIBRINOGEN ALPHA CHAIN"/>
    <property type="match status" value="1"/>
</dbReference>
<dbReference type="GO" id="GO:0005577">
    <property type="term" value="C:fibrinogen complex"/>
    <property type="evidence" value="ECO:0007669"/>
    <property type="project" value="TreeGrafter"/>
</dbReference>
<keyword evidence="7" id="KW-1185">Reference proteome</keyword>
<dbReference type="PROSITE" id="PS51406">
    <property type="entry name" value="FIBRINOGEN_C_2"/>
    <property type="match status" value="1"/>
</dbReference>
<organism evidence="6 7">
    <name type="scientific">Stichopus japonicus</name>
    <name type="common">Sea cucumber</name>
    <dbReference type="NCBI Taxonomy" id="307972"/>
    <lineage>
        <taxon>Eukaryota</taxon>
        <taxon>Metazoa</taxon>
        <taxon>Echinodermata</taxon>
        <taxon>Eleutherozoa</taxon>
        <taxon>Echinozoa</taxon>
        <taxon>Holothuroidea</taxon>
        <taxon>Aspidochirotacea</taxon>
        <taxon>Aspidochirotida</taxon>
        <taxon>Stichopodidae</taxon>
        <taxon>Apostichopus</taxon>
    </lineage>
</organism>
<accession>A0A2G8LI67</accession>
<reference evidence="6 7" key="1">
    <citation type="journal article" date="2017" name="PLoS Biol.">
        <title>The sea cucumber genome provides insights into morphological evolution and visceral regeneration.</title>
        <authorList>
            <person name="Zhang X."/>
            <person name="Sun L."/>
            <person name="Yuan J."/>
            <person name="Sun Y."/>
            <person name="Gao Y."/>
            <person name="Zhang L."/>
            <person name="Li S."/>
            <person name="Dai H."/>
            <person name="Hamel J.F."/>
            <person name="Liu C."/>
            <person name="Yu Y."/>
            <person name="Liu S."/>
            <person name="Lin W."/>
            <person name="Guo K."/>
            <person name="Jin S."/>
            <person name="Xu P."/>
            <person name="Storey K.B."/>
            <person name="Huan P."/>
            <person name="Zhang T."/>
            <person name="Zhou Y."/>
            <person name="Zhang J."/>
            <person name="Lin C."/>
            <person name="Li X."/>
            <person name="Xing L."/>
            <person name="Huo D."/>
            <person name="Sun M."/>
            <person name="Wang L."/>
            <person name="Mercier A."/>
            <person name="Li F."/>
            <person name="Yang H."/>
            <person name="Xiang J."/>
        </authorList>
    </citation>
    <scope>NUCLEOTIDE SEQUENCE [LARGE SCALE GENOMIC DNA]</scope>
    <source>
        <strain evidence="6">Shaxun</strain>
        <tissue evidence="6">Muscle</tissue>
    </source>
</reference>
<dbReference type="Gene3D" id="3.90.215.10">
    <property type="entry name" value="Gamma Fibrinogen, chain A, domain 1"/>
    <property type="match status" value="1"/>
</dbReference>
<dbReference type="GO" id="GO:0034116">
    <property type="term" value="P:positive regulation of heterotypic cell-cell adhesion"/>
    <property type="evidence" value="ECO:0007669"/>
    <property type="project" value="TreeGrafter"/>
</dbReference>
<keyword evidence="4" id="KW-0325">Glycoprotein</keyword>
<dbReference type="GO" id="GO:0005201">
    <property type="term" value="F:extracellular matrix structural constituent"/>
    <property type="evidence" value="ECO:0007669"/>
    <property type="project" value="TreeGrafter"/>
</dbReference>
<dbReference type="Pfam" id="PF00147">
    <property type="entry name" value="Fibrinogen_C"/>
    <property type="match status" value="1"/>
</dbReference>
<evidence type="ECO:0000256" key="2">
    <source>
        <dbReference type="ARBA" id="ARBA00022525"/>
    </source>
</evidence>
<dbReference type="Proteomes" id="UP000230750">
    <property type="component" value="Unassembled WGS sequence"/>
</dbReference>
<dbReference type="GO" id="GO:0030674">
    <property type="term" value="F:protein-macromolecule adaptor activity"/>
    <property type="evidence" value="ECO:0007669"/>
    <property type="project" value="TreeGrafter"/>
</dbReference>
<dbReference type="AlphaFoldDB" id="A0A2G8LI67"/>
<protein>
    <submittedName>
        <fullName evidence="6">Fibrinogen-like protein A</fullName>
    </submittedName>
</protein>
<keyword evidence="2" id="KW-0964">Secreted</keyword>
<dbReference type="InterPro" id="IPR036056">
    <property type="entry name" value="Fibrinogen-like_C"/>
</dbReference>
<gene>
    <name evidence="6" type="ORF">BSL78_03104</name>
</gene>
<dbReference type="NCBIfam" id="NF040941">
    <property type="entry name" value="GGGWT_bact"/>
    <property type="match status" value="1"/>
</dbReference>
<dbReference type="PANTHER" id="PTHR47221:SF5">
    <property type="entry name" value="FIBRINOGEN C-TERMINAL DOMAIN-CONTAINING PROTEIN"/>
    <property type="match status" value="1"/>
</dbReference>
<dbReference type="InterPro" id="IPR002181">
    <property type="entry name" value="Fibrinogen_a/b/g_C_dom"/>
</dbReference>
<evidence type="ECO:0000313" key="7">
    <source>
        <dbReference type="Proteomes" id="UP000230750"/>
    </source>
</evidence>
<dbReference type="InterPro" id="IPR037579">
    <property type="entry name" value="FIB_ANG-like"/>
</dbReference>
<dbReference type="STRING" id="307972.A0A2G8LI67"/>
<keyword evidence="3" id="KW-1015">Disulfide bond</keyword>
<evidence type="ECO:0000259" key="5">
    <source>
        <dbReference type="PROSITE" id="PS51406"/>
    </source>
</evidence>
<evidence type="ECO:0000256" key="3">
    <source>
        <dbReference type="ARBA" id="ARBA00023157"/>
    </source>
</evidence>
<evidence type="ECO:0000256" key="4">
    <source>
        <dbReference type="ARBA" id="ARBA00023180"/>
    </source>
</evidence>
<dbReference type="SUPFAM" id="SSF56496">
    <property type="entry name" value="Fibrinogen C-terminal domain-like"/>
    <property type="match status" value="1"/>
</dbReference>
<comment type="subcellular location">
    <subcellularLocation>
        <location evidence="1">Secreted</location>
    </subcellularLocation>
</comment>
<feature type="domain" description="Fibrinogen C-terminal" evidence="5">
    <location>
        <begin position="24"/>
        <end position="160"/>
    </location>
</feature>